<accession>A0ABW8SDS0</accession>
<name>A0ABW8SDS0_9CLOT</name>
<proteinExistence type="predicted"/>
<organism evidence="1 2">
    <name type="scientific">Candidatus Clostridium eludens</name>
    <dbReference type="NCBI Taxonomy" id="3381663"/>
    <lineage>
        <taxon>Bacteria</taxon>
        <taxon>Bacillati</taxon>
        <taxon>Bacillota</taxon>
        <taxon>Clostridia</taxon>
        <taxon>Eubacteriales</taxon>
        <taxon>Clostridiaceae</taxon>
        <taxon>Clostridium</taxon>
    </lineage>
</organism>
<reference evidence="1 2" key="1">
    <citation type="submission" date="2024-11" db="EMBL/GenBank/DDBJ databases">
        <authorList>
            <person name="Heng Y.C."/>
            <person name="Lim A.C.H."/>
            <person name="Lee J.K.Y."/>
            <person name="Kittelmann S."/>
        </authorList>
    </citation>
    <scope>NUCLEOTIDE SEQUENCE [LARGE SCALE GENOMIC DNA]</scope>
    <source>
        <strain evidence="1 2">WILCCON 0269</strain>
    </source>
</reference>
<comment type="caution">
    <text evidence="1">The sequence shown here is derived from an EMBL/GenBank/DDBJ whole genome shotgun (WGS) entry which is preliminary data.</text>
</comment>
<dbReference type="EMBL" id="JBJHZX010000001">
    <property type="protein sequence ID" value="MFL0194179.1"/>
    <property type="molecule type" value="Genomic_DNA"/>
</dbReference>
<keyword evidence="2" id="KW-1185">Reference proteome</keyword>
<gene>
    <name evidence="1" type="ORF">ACJDU8_01035</name>
</gene>
<dbReference type="RefSeq" id="WP_406790294.1">
    <property type="nucleotide sequence ID" value="NZ_JBJHZX010000001.1"/>
</dbReference>
<sequence>MSNKVGRPRKISDSLFKRYQMIYPDIKTRRGILNKHYEVTAYAVVKEMEDVKFLVDSDGQILKETILIELGRIENEEDIKIIARYICDTAKSRRLTAHQWVNFIRLVRLSKK</sequence>
<evidence type="ECO:0000313" key="2">
    <source>
        <dbReference type="Proteomes" id="UP001623660"/>
    </source>
</evidence>
<protein>
    <submittedName>
        <fullName evidence="1">Uncharacterized protein</fullName>
    </submittedName>
</protein>
<dbReference type="Proteomes" id="UP001623660">
    <property type="component" value="Unassembled WGS sequence"/>
</dbReference>
<evidence type="ECO:0000313" key="1">
    <source>
        <dbReference type="EMBL" id="MFL0194179.1"/>
    </source>
</evidence>